<dbReference type="Pfam" id="PF04073">
    <property type="entry name" value="tRNA_edit"/>
    <property type="match status" value="1"/>
</dbReference>
<dbReference type="Gene3D" id="3.90.960.10">
    <property type="entry name" value="YbaK/aminoacyl-tRNA synthetase-associated domain"/>
    <property type="match status" value="1"/>
</dbReference>
<reference evidence="3" key="1">
    <citation type="submission" date="2017-08" db="EMBL/GenBank/DDBJ databases">
        <title>A dynamic microbial community with high functional redundancy inhabits the cold, oxic subseafloor aquifer.</title>
        <authorList>
            <person name="Tully B.J."/>
            <person name="Wheat C.G."/>
            <person name="Glazer B.T."/>
            <person name="Huber J.A."/>
        </authorList>
    </citation>
    <scope>NUCLEOTIDE SEQUENCE [LARGE SCALE GENOMIC DNA]</scope>
</reference>
<protein>
    <submittedName>
        <fullName evidence="2">Deacylase</fullName>
    </submittedName>
</protein>
<dbReference type="SUPFAM" id="SSF55826">
    <property type="entry name" value="YbaK/ProRS associated domain"/>
    <property type="match status" value="1"/>
</dbReference>
<dbReference type="EMBL" id="NVSR01000156">
    <property type="protein sequence ID" value="PCI22713.1"/>
    <property type="molecule type" value="Genomic_DNA"/>
</dbReference>
<accession>A0A2A4SMS5</accession>
<dbReference type="GO" id="GO:0002161">
    <property type="term" value="F:aminoacyl-tRNA deacylase activity"/>
    <property type="evidence" value="ECO:0007669"/>
    <property type="project" value="InterPro"/>
</dbReference>
<evidence type="ECO:0000313" key="3">
    <source>
        <dbReference type="Proteomes" id="UP000218113"/>
    </source>
</evidence>
<dbReference type="InterPro" id="IPR036754">
    <property type="entry name" value="YbaK/aa-tRNA-synt-asso_dom_sf"/>
</dbReference>
<feature type="domain" description="YbaK/aminoacyl-tRNA synthetase-associated" evidence="1">
    <location>
        <begin position="22"/>
        <end position="142"/>
    </location>
</feature>
<dbReference type="Proteomes" id="UP000218113">
    <property type="component" value="Unassembled WGS sequence"/>
</dbReference>
<evidence type="ECO:0000259" key="1">
    <source>
        <dbReference type="Pfam" id="PF04073"/>
    </source>
</evidence>
<organism evidence="2 3">
    <name type="scientific">SAR324 cluster bacterium</name>
    <dbReference type="NCBI Taxonomy" id="2024889"/>
    <lineage>
        <taxon>Bacteria</taxon>
        <taxon>Deltaproteobacteria</taxon>
        <taxon>SAR324 cluster</taxon>
    </lineage>
</organism>
<dbReference type="CDD" id="cd04332">
    <property type="entry name" value="YbaK_like"/>
    <property type="match status" value="1"/>
</dbReference>
<name>A0A2A4SMS5_9DELT</name>
<dbReference type="AlphaFoldDB" id="A0A2A4SMS5"/>
<comment type="caution">
    <text evidence="2">The sequence shown here is derived from an EMBL/GenBank/DDBJ whole genome shotgun (WGS) entry which is preliminary data.</text>
</comment>
<dbReference type="InterPro" id="IPR007214">
    <property type="entry name" value="YbaK/aa-tRNA-synth-assoc-dom"/>
</dbReference>
<evidence type="ECO:0000313" key="2">
    <source>
        <dbReference type="EMBL" id="PCI22713.1"/>
    </source>
</evidence>
<sequence>MLSKKLKDCLDSNRIAYTTMQHKLAYTAQETAGSAHVPGKEFAKTVILKADNRMIMAVLPASRDLDLRILKESLGAKDLRLAHEHDFRDLFPECDTGAMPPFGNLYGVDVIAAKTLTEQDSICFNAGTHRDLVKLKYRDFEKVVKPKVLKCTMVQASIPMQHHMSDYWE</sequence>
<gene>
    <name evidence="2" type="ORF">COB67_13280</name>
</gene>
<proteinExistence type="predicted"/>